<dbReference type="InterPro" id="IPR039422">
    <property type="entry name" value="MarR/SlyA-like"/>
</dbReference>
<sequence>MTSRAEQGGGHPGRPEHDGQPGAGGVARDDAAELLELLHTASRRMRREAVADCAEPPGTTPGQVRLLRFLAHASGPVRAADVAAAMELAPRSVTSKVDQAEADGYVRRVPDPSDRRARLLELTDAGHEVLEDLWSRRRAGAAGRLERLTPVERALLLQLLRAVAEDQPVDHPART</sequence>
<dbReference type="AlphaFoldDB" id="A0AA41UBL0"/>
<dbReference type="InterPro" id="IPR000835">
    <property type="entry name" value="HTH_MarR-typ"/>
</dbReference>
<name>A0AA41UBL0_9MICO</name>
<dbReference type="Gene3D" id="1.10.10.10">
    <property type="entry name" value="Winged helix-like DNA-binding domain superfamily/Winged helix DNA-binding domain"/>
    <property type="match status" value="1"/>
</dbReference>
<keyword evidence="4" id="KW-1185">Reference proteome</keyword>
<protein>
    <submittedName>
        <fullName evidence="3">MarR family winged helix-turn-helix transcriptional regulator</fullName>
    </submittedName>
</protein>
<dbReference type="PANTHER" id="PTHR33164">
    <property type="entry name" value="TRANSCRIPTIONAL REGULATOR, MARR FAMILY"/>
    <property type="match status" value="1"/>
</dbReference>
<dbReference type="PROSITE" id="PS50995">
    <property type="entry name" value="HTH_MARR_2"/>
    <property type="match status" value="1"/>
</dbReference>
<evidence type="ECO:0000313" key="3">
    <source>
        <dbReference type="EMBL" id="MCF4121214.1"/>
    </source>
</evidence>
<feature type="region of interest" description="Disordered" evidence="1">
    <location>
        <begin position="1"/>
        <end position="30"/>
    </location>
</feature>
<dbReference type="SUPFAM" id="SSF46785">
    <property type="entry name" value="Winged helix' DNA-binding domain"/>
    <property type="match status" value="1"/>
</dbReference>
<reference evidence="3" key="1">
    <citation type="submission" date="2022-01" db="EMBL/GenBank/DDBJ databases">
        <title>Antribacter sp. nov., isolated from Guizhou of China.</title>
        <authorList>
            <person name="Chengliang C."/>
            <person name="Ya Z."/>
        </authorList>
    </citation>
    <scope>NUCLEOTIDE SEQUENCE</scope>
    <source>
        <strain evidence="3">KLBMP 9083</strain>
    </source>
</reference>
<dbReference type="InterPro" id="IPR036388">
    <property type="entry name" value="WH-like_DNA-bd_sf"/>
</dbReference>
<dbReference type="PANTHER" id="PTHR33164:SF103">
    <property type="entry name" value="REGULATORY PROTEIN MARR"/>
    <property type="match status" value="1"/>
</dbReference>
<dbReference type="InterPro" id="IPR036390">
    <property type="entry name" value="WH_DNA-bd_sf"/>
</dbReference>
<dbReference type="Pfam" id="PF12802">
    <property type="entry name" value="MarR_2"/>
    <property type="match status" value="1"/>
</dbReference>
<evidence type="ECO:0000256" key="1">
    <source>
        <dbReference type="SAM" id="MobiDB-lite"/>
    </source>
</evidence>
<evidence type="ECO:0000259" key="2">
    <source>
        <dbReference type="PROSITE" id="PS50995"/>
    </source>
</evidence>
<dbReference type="GO" id="GO:0003700">
    <property type="term" value="F:DNA-binding transcription factor activity"/>
    <property type="evidence" value="ECO:0007669"/>
    <property type="project" value="InterPro"/>
</dbReference>
<accession>A0AA41UBL0</accession>
<feature type="domain" description="HTH marR-type" evidence="2">
    <location>
        <begin position="31"/>
        <end position="165"/>
    </location>
</feature>
<dbReference type="GO" id="GO:0006950">
    <property type="term" value="P:response to stress"/>
    <property type="evidence" value="ECO:0007669"/>
    <property type="project" value="TreeGrafter"/>
</dbReference>
<gene>
    <name evidence="3" type="ORF">L1785_09485</name>
</gene>
<comment type="caution">
    <text evidence="3">The sequence shown here is derived from an EMBL/GenBank/DDBJ whole genome shotgun (WGS) entry which is preliminary data.</text>
</comment>
<organism evidence="3 4">
    <name type="scientific">Antribacter soli</name>
    <dbReference type="NCBI Taxonomy" id="2910976"/>
    <lineage>
        <taxon>Bacteria</taxon>
        <taxon>Bacillati</taxon>
        <taxon>Actinomycetota</taxon>
        <taxon>Actinomycetes</taxon>
        <taxon>Micrococcales</taxon>
        <taxon>Promicromonosporaceae</taxon>
        <taxon>Antribacter</taxon>
    </lineage>
</organism>
<dbReference type="Proteomes" id="UP001165405">
    <property type="component" value="Unassembled WGS sequence"/>
</dbReference>
<proteinExistence type="predicted"/>
<dbReference type="PRINTS" id="PR00598">
    <property type="entry name" value="HTHMARR"/>
</dbReference>
<dbReference type="SMART" id="SM00347">
    <property type="entry name" value="HTH_MARR"/>
    <property type="match status" value="1"/>
</dbReference>
<dbReference type="RefSeq" id="WP_236089015.1">
    <property type="nucleotide sequence ID" value="NZ_JAKGSG010000028.1"/>
</dbReference>
<evidence type="ECO:0000313" key="4">
    <source>
        <dbReference type="Proteomes" id="UP001165405"/>
    </source>
</evidence>
<dbReference type="EMBL" id="JAKGSG010000028">
    <property type="protein sequence ID" value="MCF4121214.1"/>
    <property type="molecule type" value="Genomic_DNA"/>
</dbReference>